<accession>A0A7N0RDK3</accession>
<protein>
    <submittedName>
        <fullName evidence="1">Uncharacterized protein</fullName>
    </submittedName>
</protein>
<dbReference type="Proteomes" id="UP000594263">
    <property type="component" value="Unplaced"/>
</dbReference>
<reference evidence="1" key="1">
    <citation type="submission" date="2021-01" db="UniProtKB">
        <authorList>
            <consortium name="EnsemblPlants"/>
        </authorList>
    </citation>
    <scope>IDENTIFICATION</scope>
</reference>
<proteinExistence type="predicted"/>
<sequence>MSRPILTSFMRSWTTKPPTHIKMSPTLLPRSKKTFSIVLFLAGLVRRDKREM</sequence>
<evidence type="ECO:0000313" key="1">
    <source>
        <dbReference type="EnsemblPlants" id="Kaladp0008s0452.1.v1.1.CDS.1"/>
    </source>
</evidence>
<dbReference type="AlphaFoldDB" id="A0A7N0RDK3"/>
<evidence type="ECO:0000313" key="2">
    <source>
        <dbReference type="Proteomes" id="UP000594263"/>
    </source>
</evidence>
<dbReference type="Gramene" id="Kaladp0008s0452.1.v1.1">
    <property type="protein sequence ID" value="Kaladp0008s0452.1.v1.1.CDS.1"/>
    <property type="gene ID" value="Kaladp0008s0452.v1.1"/>
</dbReference>
<name>A0A7N0RDK3_KALFE</name>
<dbReference type="EnsemblPlants" id="Kaladp0008s0452.1.v1.1">
    <property type="protein sequence ID" value="Kaladp0008s0452.1.v1.1.CDS.1"/>
    <property type="gene ID" value="Kaladp0008s0452.v1.1"/>
</dbReference>
<organism evidence="1 2">
    <name type="scientific">Kalanchoe fedtschenkoi</name>
    <name type="common">Lavender scallops</name>
    <name type="synonym">South American air plant</name>
    <dbReference type="NCBI Taxonomy" id="63787"/>
    <lineage>
        <taxon>Eukaryota</taxon>
        <taxon>Viridiplantae</taxon>
        <taxon>Streptophyta</taxon>
        <taxon>Embryophyta</taxon>
        <taxon>Tracheophyta</taxon>
        <taxon>Spermatophyta</taxon>
        <taxon>Magnoliopsida</taxon>
        <taxon>eudicotyledons</taxon>
        <taxon>Gunneridae</taxon>
        <taxon>Pentapetalae</taxon>
        <taxon>Saxifragales</taxon>
        <taxon>Crassulaceae</taxon>
        <taxon>Kalanchoe</taxon>
    </lineage>
</organism>
<keyword evidence="2" id="KW-1185">Reference proteome</keyword>